<feature type="compositionally biased region" description="Polar residues" evidence="2">
    <location>
        <begin position="244"/>
        <end position="262"/>
    </location>
</feature>
<feature type="region of interest" description="Disordered" evidence="2">
    <location>
        <begin position="646"/>
        <end position="671"/>
    </location>
</feature>
<evidence type="ECO:0000256" key="2">
    <source>
        <dbReference type="SAM" id="MobiDB-lite"/>
    </source>
</evidence>
<dbReference type="AlphaFoldDB" id="A0A1E1K9Z8"/>
<dbReference type="EMBL" id="FJUW01000009">
    <property type="protein sequence ID" value="CZS94832.1"/>
    <property type="molecule type" value="Genomic_DNA"/>
</dbReference>
<comment type="caution">
    <text evidence="3">The sequence shown here is derived from an EMBL/GenBank/DDBJ whole genome shotgun (WGS) entry which is preliminary data.</text>
</comment>
<feature type="compositionally biased region" description="Low complexity" evidence="2">
    <location>
        <begin position="649"/>
        <end position="661"/>
    </location>
</feature>
<keyword evidence="4" id="KW-1185">Reference proteome</keyword>
<feature type="region of interest" description="Disordered" evidence="2">
    <location>
        <begin position="710"/>
        <end position="745"/>
    </location>
</feature>
<evidence type="ECO:0000256" key="1">
    <source>
        <dbReference type="SAM" id="Coils"/>
    </source>
</evidence>
<reference evidence="4" key="1">
    <citation type="submission" date="2016-03" db="EMBL/GenBank/DDBJ databases">
        <authorList>
            <person name="Ploux O."/>
        </authorList>
    </citation>
    <scope>NUCLEOTIDE SEQUENCE [LARGE SCALE GENOMIC DNA]</scope>
    <source>
        <strain evidence="4">UK7</strain>
    </source>
</reference>
<proteinExistence type="predicted"/>
<organism evidence="3 4">
    <name type="scientific">Rhynchosporium graminicola</name>
    <dbReference type="NCBI Taxonomy" id="2792576"/>
    <lineage>
        <taxon>Eukaryota</taxon>
        <taxon>Fungi</taxon>
        <taxon>Dikarya</taxon>
        <taxon>Ascomycota</taxon>
        <taxon>Pezizomycotina</taxon>
        <taxon>Leotiomycetes</taxon>
        <taxon>Helotiales</taxon>
        <taxon>Ploettnerulaceae</taxon>
        <taxon>Rhynchosporium</taxon>
    </lineage>
</organism>
<feature type="coiled-coil region" evidence="1">
    <location>
        <begin position="367"/>
        <end position="412"/>
    </location>
</feature>
<evidence type="ECO:0000313" key="3">
    <source>
        <dbReference type="EMBL" id="CZS94832.1"/>
    </source>
</evidence>
<protein>
    <submittedName>
        <fullName evidence="3">Uncharacterized protein</fullName>
    </submittedName>
</protein>
<dbReference type="Proteomes" id="UP000178129">
    <property type="component" value="Unassembled WGS sequence"/>
</dbReference>
<feature type="region of interest" description="Disordered" evidence="2">
    <location>
        <begin position="773"/>
        <end position="822"/>
    </location>
</feature>
<accession>A0A1E1K9Z8</accession>
<gene>
    <name evidence="3" type="ORF">RCO7_06530</name>
</gene>
<sequence>MATPPRESTTMNINTLRQVIADMQKELRDRAIGDHEKDVFYINWKFKDDEDSAYSFDHHQTTKRYKDGGGLPSEWEDSALENLYRGLTDGRVRAVALDEEKQILGESSAWDMPKKTSAKKHRLPDRLRDRMIATIETAIGRQLIPRSAKLVDPRKSDPKPPNLYKWQFSDGYPNFPAKTGGISRWNSGQIQACFEALDKQHLIVVNVDPDSTEALKSPKIEVEEVDPSEIDRSLNTLGSEKPSTDSPTPSNRPNSDKTSFQSPARDVLRPVVVPASSPVIVSVEEEQAKLIQVPFKGIEGAKDQISNILNGLLKDQVQELKYKWEARHTSAQNGLRAATENSEQKLHAEHEAHRKTLSNLLPLQREGEKLRTKLAQLERDLAGGKERSQIEAERLRAKIIQLEQDLDEKVSLARIEGRQFMNEGLLKDLSSAMEEELRILRLAHFEQLVKVRAESYELGVLAGKKKAAIPSTAASSSQATSDLESLEIQHEEYLKLARKGGRKTAYLEFSLGLESSLDDVLGTQAESTSNRKIRELMTIHQNWHDIPQRVLPSHMLPEGHSPSAETLHLLAKLSKEVDGVAASKMLTKHIDQRCANSNRQPEDRFLTDRDLLKVLGRNTSSSLSEATSPDLVRKVHTPLPIAESQINESQSTVQQTSQISTEVPNDESPQKCHGIFDQYDEEHLVSRHKATAPITPLTSAATTTAGHEMLISSNPPLLGSLSNPPKRSSTDLSTVAAKDPKRRKTYATSVMPARIQEVHLPEENGHPSFPVSASDIFADSPKKVKAIPNIRKDKGGEDEDMYGTSPPRETRRRAGTKKVDGA</sequence>
<name>A0A1E1K9Z8_9HELO</name>
<feature type="compositionally biased region" description="Low complexity" evidence="2">
    <location>
        <begin position="710"/>
        <end position="725"/>
    </location>
</feature>
<feature type="region of interest" description="Disordered" evidence="2">
    <location>
        <begin position="215"/>
        <end position="263"/>
    </location>
</feature>
<dbReference type="InParanoid" id="A0A1E1K9Z8"/>
<keyword evidence="1" id="KW-0175">Coiled coil</keyword>
<evidence type="ECO:0000313" key="4">
    <source>
        <dbReference type="Proteomes" id="UP000178129"/>
    </source>
</evidence>